<name>A0ABT1KWB6_9ACTN</name>
<dbReference type="Proteomes" id="UP001204524">
    <property type="component" value="Unassembled WGS sequence"/>
</dbReference>
<comment type="caution">
    <text evidence="2">The sequence shown here is derived from an EMBL/GenBank/DDBJ whole genome shotgun (WGS) entry which is preliminary data.</text>
</comment>
<reference evidence="2 3" key="1">
    <citation type="submission" date="2022-06" db="EMBL/GenBank/DDBJ databases">
        <authorList>
            <person name="So Y."/>
        </authorList>
    </citation>
    <scope>NUCLEOTIDE SEQUENCE [LARGE SCALE GENOMIC DNA]</scope>
    <source>
        <strain evidence="2 3">STR3</strain>
    </source>
</reference>
<keyword evidence="3" id="KW-1185">Reference proteome</keyword>
<dbReference type="EMBL" id="JANARS010000004">
    <property type="protein sequence ID" value="MCP3422072.1"/>
    <property type="molecule type" value="Genomic_DNA"/>
</dbReference>
<evidence type="ECO:0000256" key="1">
    <source>
        <dbReference type="SAM" id="MobiDB-lite"/>
    </source>
</evidence>
<feature type="region of interest" description="Disordered" evidence="1">
    <location>
        <begin position="111"/>
        <end position="137"/>
    </location>
</feature>
<gene>
    <name evidence="2" type="ORF">NCI01_09720</name>
</gene>
<protein>
    <recommendedName>
        <fullName evidence="4">Blue (type 1) copper domain-containing protein</fullName>
    </recommendedName>
</protein>
<evidence type="ECO:0000313" key="3">
    <source>
        <dbReference type="Proteomes" id="UP001204524"/>
    </source>
</evidence>
<dbReference type="RefSeq" id="WP_254181286.1">
    <property type="nucleotide sequence ID" value="NZ_JANARS010000004.1"/>
</dbReference>
<proteinExistence type="predicted"/>
<evidence type="ECO:0008006" key="4">
    <source>
        <dbReference type="Google" id="ProtNLM"/>
    </source>
</evidence>
<evidence type="ECO:0000313" key="2">
    <source>
        <dbReference type="EMBL" id="MCP3422072.1"/>
    </source>
</evidence>
<organism evidence="2 3">
    <name type="scientific">Nocardioides pinisoli</name>
    <dbReference type="NCBI Taxonomy" id="2950279"/>
    <lineage>
        <taxon>Bacteria</taxon>
        <taxon>Bacillati</taxon>
        <taxon>Actinomycetota</taxon>
        <taxon>Actinomycetes</taxon>
        <taxon>Propionibacteriales</taxon>
        <taxon>Nocardioidaceae</taxon>
        <taxon>Nocardioides</taxon>
    </lineage>
</organism>
<accession>A0ABT1KWB6</accession>
<sequence>MPHLTALLTKRTIRLKGGEGLHAGRVKLTVKGRGPVEFAMFKAGYDVADFAKDVNKFGAKNDVKALRHALKNTTIIGGLAGGGSGTIVFPKPGAYTPISLGERGLTTGKTLVVQGPKGSTKAPRTDGSIIGKNGPSWGGASQLPAKGRFEFKNKADQPHFVAMQQVQPGTTTDQVLTYLQSGEEAPPPWGLPAGLETGTLSPGRSMTVDYDLPPGQYVVMCFFPDPDMGGMPHALMGMLRMINLT</sequence>